<dbReference type="GO" id="GO:0046961">
    <property type="term" value="F:proton-transporting ATPase activity, rotational mechanism"/>
    <property type="evidence" value="ECO:0007669"/>
    <property type="project" value="InterPro"/>
</dbReference>
<dbReference type="InterPro" id="IPR036906">
    <property type="entry name" value="ATPase_V1_fsu_sf"/>
</dbReference>
<reference evidence="4" key="1">
    <citation type="submission" date="2020-10" db="EMBL/GenBank/DDBJ databases">
        <authorList>
            <person name="Gilroy R."/>
        </authorList>
    </citation>
    <scope>NUCLEOTIDE SEQUENCE</scope>
    <source>
        <strain evidence="4">11687</strain>
    </source>
</reference>
<dbReference type="Gene3D" id="3.40.50.10580">
    <property type="entry name" value="ATPase, V1 complex, subunit F"/>
    <property type="match status" value="1"/>
</dbReference>
<comment type="caution">
    <text evidence="4">The sequence shown here is derived from an EMBL/GenBank/DDBJ whole genome shotgun (WGS) entry which is preliminary data.</text>
</comment>
<evidence type="ECO:0000256" key="1">
    <source>
        <dbReference type="ARBA" id="ARBA00010148"/>
    </source>
</evidence>
<evidence type="ECO:0000313" key="4">
    <source>
        <dbReference type="EMBL" id="HIU59147.1"/>
    </source>
</evidence>
<name>A0A9D1MF62_9FIRM</name>
<organism evidence="4 5">
    <name type="scientific">Candidatus Scatosoma pullistercoris</name>
    <dbReference type="NCBI Taxonomy" id="2840934"/>
    <lineage>
        <taxon>Bacteria</taxon>
        <taxon>Bacillati</taxon>
        <taxon>Bacillota</taxon>
        <taxon>Clostridia</taxon>
        <taxon>Candidatus Scatosoma</taxon>
    </lineage>
</organism>
<keyword evidence="3" id="KW-0406">Ion transport</keyword>
<evidence type="ECO:0000256" key="2">
    <source>
        <dbReference type="ARBA" id="ARBA00022448"/>
    </source>
</evidence>
<dbReference type="InterPro" id="IPR008218">
    <property type="entry name" value="ATPase_V1-cplx_f_g_su"/>
</dbReference>
<proteinExistence type="inferred from homology"/>
<protein>
    <submittedName>
        <fullName evidence="4">V-type ATP synthase subunit F</fullName>
    </submittedName>
</protein>
<dbReference type="SUPFAM" id="SSF159468">
    <property type="entry name" value="AtpF-like"/>
    <property type="match status" value="1"/>
</dbReference>
<evidence type="ECO:0000256" key="3">
    <source>
        <dbReference type="ARBA" id="ARBA00023065"/>
    </source>
</evidence>
<comment type="similarity">
    <text evidence="1">Belongs to the V-ATPase F subunit family.</text>
</comment>
<reference evidence="4" key="2">
    <citation type="journal article" date="2021" name="PeerJ">
        <title>Extensive microbial diversity within the chicken gut microbiome revealed by metagenomics and culture.</title>
        <authorList>
            <person name="Gilroy R."/>
            <person name="Ravi A."/>
            <person name="Getino M."/>
            <person name="Pursley I."/>
            <person name="Horton D.L."/>
            <person name="Alikhan N.F."/>
            <person name="Baker D."/>
            <person name="Gharbi K."/>
            <person name="Hall N."/>
            <person name="Watson M."/>
            <person name="Adriaenssens E.M."/>
            <person name="Foster-Nyarko E."/>
            <person name="Jarju S."/>
            <person name="Secka A."/>
            <person name="Antonio M."/>
            <person name="Oren A."/>
            <person name="Chaudhuri R.R."/>
            <person name="La Ragione R."/>
            <person name="Hildebrand F."/>
            <person name="Pallen M.J."/>
        </authorList>
    </citation>
    <scope>NUCLEOTIDE SEQUENCE</scope>
    <source>
        <strain evidence="4">11687</strain>
    </source>
</reference>
<dbReference type="AlphaFoldDB" id="A0A9D1MF62"/>
<dbReference type="EMBL" id="DVMZ01000091">
    <property type="protein sequence ID" value="HIU59147.1"/>
    <property type="molecule type" value="Genomic_DNA"/>
</dbReference>
<accession>A0A9D1MF62</accession>
<evidence type="ECO:0000313" key="5">
    <source>
        <dbReference type="Proteomes" id="UP000824081"/>
    </source>
</evidence>
<gene>
    <name evidence="4" type="ORF">IAC57_03495</name>
</gene>
<dbReference type="Proteomes" id="UP000824081">
    <property type="component" value="Unassembled WGS sequence"/>
</dbReference>
<keyword evidence="2" id="KW-0813">Transport</keyword>
<sequence>MTGKTAIVGDGDSIMVFKAAGVDAFPAENEKKAREVLRRIAKDYQIIFLTEELARPLEEFLKRFDEELYPVVLSIPSGKGSTGYGDELLRRAMERALGVDILFHKDGGKDGGKENGR</sequence>
<dbReference type="Pfam" id="PF01990">
    <property type="entry name" value="ATP-synt_F"/>
    <property type="match status" value="1"/>
</dbReference>